<evidence type="ECO:0000259" key="1">
    <source>
        <dbReference type="Pfam" id="PF13460"/>
    </source>
</evidence>
<dbReference type="InterPro" id="IPR016040">
    <property type="entry name" value="NAD(P)-bd_dom"/>
</dbReference>
<dbReference type="InterPro" id="IPR036291">
    <property type="entry name" value="NAD(P)-bd_dom_sf"/>
</dbReference>
<protein>
    <submittedName>
        <fullName evidence="2">NAD(P)H-binding protein</fullName>
    </submittedName>
</protein>
<dbReference type="EMBL" id="JBHULR010000003">
    <property type="protein sequence ID" value="MFD2547062.1"/>
    <property type="molecule type" value="Genomic_DNA"/>
</dbReference>
<dbReference type="Pfam" id="PF13460">
    <property type="entry name" value="NAD_binding_10"/>
    <property type="match status" value="1"/>
</dbReference>
<gene>
    <name evidence="2" type="ORF">ACFSR5_05305</name>
</gene>
<organism evidence="2 3">
    <name type="scientific">Sphingobacterium suaedae</name>
    <dbReference type="NCBI Taxonomy" id="1686402"/>
    <lineage>
        <taxon>Bacteria</taxon>
        <taxon>Pseudomonadati</taxon>
        <taxon>Bacteroidota</taxon>
        <taxon>Sphingobacteriia</taxon>
        <taxon>Sphingobacteriales</taxon>
        <taxon>Sphingobacteriaceae</taxon>
        <taxon>Sphingobacterium</taxon>
    </lineage>
</organism>
<dbReference type="RefSeq" id="WP_380901455.1">
    <property type="nucleotide sequence ID" value="NZ_JBHUEG010000007.1"/>
</dbReference>
<evidence type="ECO:0000313" key="3">
    <source>
        <dbReference type="Proteomes" id="UP001597545"/>
    </source>
</evidence>
<evidence type="ECO:0000313" key="2">
    <source>
        <dbReference type="EMBL" id="MFD2547062.1"/>
    </source>
</evidence>
<proteinExistence type="predicted"/>
<feature type="domain" description="NAD(P)-binding" evidence="1">
    <location>
        <begin position="7"/>
        <end position="153"/>
    </location>
</feature>
<accession>A0ABW5KH98</accession>
<dbReference type="SUPFAM" id="SSF51735">
    <property type="entry name" value="NAD(P)-binding Rossmann-fold domains"/>
    <property type="match status" value="1"/>
</dbReference>
<dbReference type="PANTHER" id="PTHR14097:SF7">
    <property type="entry name" value="OXIDOREDUCTASE HTATIP2"/>
    <property type="match status" value="1"/>
</dbReference>
<comment type="caution">
    <text evidence="2">The sequence shown here is derived from an EMBL/GenBank/DDBJ whole genome shotgun (WGS) entry which is preliminary data.</text>
</comment>
<sequence length="215" mass="24312">MRALLIGATGATGTELVNVLIQDEQFTEIVVFVRRPYFKAHAKLTEIVVEFEKLEEHVSKMFGDVSFSCLGTTLHDAGSKDKQWRVDHDYQLRFAELCRAQQVPSFVLLSALGANKNSIFFYNRMKGTLEEDVKQLGFPSLTIVQPGLLLRPNSRRVMELVAGKLIVFLNKIGLSRSYKATTTEMLARAMVAAYRRTTSGVSRYSPSDYFQFDEI</sequence>
<dbReference type="Proteomes" id="UP001597545">
    <property type="component" value="Unassembled WGS sequence"/>
</dbReference>
<dbReference type="Gene3D" id="3.40.50.720">
    <property type="entry name" value="NAD(P)-binding Rossmann-like Domain"/>
    <property type="match status" value="1"/>
</dbReference>
<name>A0ABW5KH98_9SPHI</name>
<dbReference type="PANTHER" id="PTHR14097">
    <property type="entry name" value="OXIDOREDUCTASE HTATIP2"/>
    <property type="match status" value="1"/>
</dbReference>
<keyword evidence="3" id="KW-1185">Reference proteome</keyword>
<reference evidence="3" key="1">
    <citation type="journal article" date="2019" name="Int. J. Syst. Evol. Microbiol.">
        <title>The Global Catalogue of Microorganisms (GCM) 10K type strain sequencing project: providing services to taxonomists for standard genome sequencing and annotation.</title>
        <authorList>
            <consortium name="The Broad Institute Genomics Platform"/>
            <consortium name="The Broad Institute Genome Sequencing Center for Infectious Disease"/>
            <person name="Wu L."/>
            <person name="Ma J."/>
        </authorList>
    </citation>
    <scope>NUCLEOTIDE SEQUENCE [LARGE SCALE GENOMIC DNA]</scope>
    <source>
        <strain evidence="3">KCTC 42662</strain>
    </source>
</reference>